<gene>
    <name evidence="1" type="ORF">DDY73_09055</name>
</gene>
<evidence type="ECO:0000313" key="2">
    <source>
        <dbReference type="Proteomes" id="UP000262954"/>
    </source>
</evidence>
<reference evidence="1 2" key="1">
    <citation type="journal article" date="2018" name="Nat. Biotechnol.">
        <title>A standardized bacterial taxonomy based on genome phylogeny substantially revises the tree of life.</title>
        <authorList>
            <person name="Parks D.H."/>
            <person name="Chuvochina M."/>
            <person name="Waite D.W."/>
            <person name="Rinke C."/>
            <person name="Skarshewski A."/>
            <person name="Chaumeil P.A."/>
            <person name="Hugenholtz P."/>
        </authorList>
    </citation>
    <scope>NUCLEOTIDE SEQUENCE [LARGE SCALE GENOMIC DNA]</scope>
    <source>
        <strain evidence="1">UBA11482</strain>
    </source>
</reference>
<organism evidence="1 2">
    <name type="scientific">Coprobacter fastidiosus</name>
    <dbReference type="NCBI Taxonomy" id="1099853"/>
    <lineage>
        <taxon>Bacteria</taxon>
        <taxon>Pseudomonadati</taxon>
        <taxon>Bacteroidota</taxon>
        <taxon>Bacteroidia</taxon>
        <taxon>Bacteroidales</taxon>
        <taxon>Barnesiellaceae</taxon>
        <taxon>Coprobacter</taxon>
    </lineage>
</organism>
<evidence type="ECO:0000313" key="1">
    <source>
        <dbReference type="EMBL" id="HBJ09141.1"/>
    </source>
</evidence>
<accession>A0A316R4P7</accession>
<sequence>MKVNRILIYSLLLAGITITSCKDDNPSIDDYWLNYEIEEVKVTQDIPVGVYLYNPQNALETNVDQWTRITEEQDVAAGKLGPNTKPWYDLPEALEAGKYHLAADTIGARAMQKIIEWCHYGRIDFMVLPGINENANDIYPLNIGRDTAFIDMVRGLNDTLPKVELNGVKFALMVNMNSMCSDLNNNKLVENVDPTRKTYPVIETIPDINNPGMDIVVTTRVDTLIKRSDRICSYFKRISDYFSDPNYYHTGGRPVVVIADANKLYTQDSYRMYTAIRDTVRKHTGKEMYLIAQQGAWTPPERFHYFYLSGKVDAVTMKNMCAVGGAQYERVILFDQFVNENYKYNKEVFWSRYNIDFIPSASPGYSQYVATENNSNYPWMPKTQERFWTMCNVAKMNLGTNPMVLIDSFNDWAFDSCIEPTDPSYGKGYGLLYLDMVKDQFKVK</sequence>
<dbReference type="Proteomes" id="UP000262954">
    <property type="component" value="Unassembled WGS sequence"/>
</dbReference>
<comment type="caution">
    <text evidence="1">The sequence shown here is derived from an EMBL/GenBank/DDBJ whole genome shotgun (WGS) entry which is preliminary data.</text>
</comment>
<proteinExistence type="predicted"/>
<protein>
    <submittedName>
        <fullName evidence="1">Uncharacterized protein</fullName>
    </submittedName>
</protein>
<dbReference type="AlphaFoldDB" id="A0A316R4P7"/>
<dbReference type="InterPro" id="IPR032719">
    <property type="entry name" value="WbsX"/>
</dbReference>
<dbReference type="PROSITE" id="PS51257">
    <property type="entry name" value="PROKAR_LIPOPROTEIN"/>
    <property type="match status" value="1"/>
</dbReference>
<name>A0A316R4P7_9BACT</name>
<dbReference type="Pfam" id="PF14307">
    <property type="entry name" value="Glyco_tran_WbsX"/>
    <property type="match status" value="1"/>
</dbReference>
<dbReference type="Gene3D" id="3.20.20.80">
    <property type="entry name" value="Glycosidases"/>
    <property type="match status" value="1"/>
</dbReference>
<dbReference type="RefSeq" id="WP_009319594.1">
    <property type="nucleotide sequence ID" value="NZ_CABKQP010000009.1"/>
</dbReference>
<dbReference type="EMBL" id="DNWC01000118">
    <property type="protein sequence ID" value="HBJ09141.1"/>
    <property type="molecule type" value="Genomic_DNA"/>
</dbReference>